<dbReference type="SMART" id="SM00507">
    <property type="entry name" value="HNHc"/>
    <property type="match status" value="1"/>
</dbReference>
<organism evidence="3 4">
    <name type="scientific">Nocardioides conyzicola</name>
    <dbReference type="NCBI Taxonomy" id="1651781"/>
    <lineage>
        <taxon>Bacteria</taxon>
        <taxon>Bacillati</taxon>
        <taxon>Actinomycetota</taxon>
        <taxon>Actinomycetes</taxon>
        <taxon>Propionibacteriales</taxon>
        <taxon>Nocardioidaceae</taxon>
        <taxon>Nocardioides</taxon>
    </lineage>
</organism>
<dbReference type="RefSeq" id="WP_345521912.1">
    <property type="nucleotide sequence ID" value="NZ_BAABKM010000002.1"/>
</dbReference>
<dbReference type="Proteomes" id="UP001499974">
    <property type="component" value="Unassembled WGS sequence"/>
</dbReference>
<proteinExistence type="inferred from homology"/>
<dbReference type="Gene3D" id="1.10.30.50">
    <property type="match status" value="1"/>
</dbReference>
<keyword evidence="4" id="KW-1185">Reference proteome</keyword>
<reference evidence="4" key="1">
    <citation type="journal article" date="2019" name="Int. J. Syst. Evol. Microbiol.">
        <title>The Global Catalogue of Microorganisms (GCM) 10K type strain sequencing project: providing services to taxonomists for standard genome sequencing and annotation.</title>
        <authorList>
            <consortium name="The Broad Institute Genomics Platform"/>
            <consortium name="The Broad Institute Genome Sequencing Center for Infectious Disease"/>
            <person name="Wu L."/>
            <person name="Ma J."/>
        </authorList>
    </citation>
    <scope>NUCLEOTIDE SEQUENCE [LARGE SCALE GENOMIC DNA]</scope>
    <source>
        <strain evidence="4">JCM 18531</strain>
    </source>
</reference>
<evidence type="ECO:0000313" key="4">
    <source>
        <dbReference type="Proteomes" id="UP001499974"/>
    </source>
</evidence>
<dbReference type="EMBL" id="BAABKM010000002">
    <property type="protein sequence ID" value="GAA4707610.1"/>
    <property type="molecule type" value="Genomic_DNA"/>
</dbReference>
<evidence type="ECO:0000259" key="2">
    <source>
        <dbReference type="SMART" id="SM00507"/>
    </source>
</evidence>
<sequence>MATRTRRTTLDPQVETVLRAAEVTHHAEIMAAARTYELAATWAELHPGDDVDPVVDDDGNLVMYGDQPLSLAGEGAPTVAEFAIPEFAAAVGLSPVAGRKLVGSALEAKHRLPRLWARVMTGEVPAWKVRRITEHTHRLPAGGAQYVDAALAPIAHDCSFAQIESTAMTAVEQYDHERFEELRRRRAKHRHLDIALGDAALNDGLVPVTGLLDLADARALEAAVKTKAHALLTEHPELDLDTRRAMALGHLADTSLAGGGSGARELVIYAHHDSRQTHGVVNVEGGSSPITIDQLAEWCRQANTRVSIRPVLDLSEHLSTDAYAPGSRLREQIVLTCPTCVFPGCGRSARRCDLDHITPWHRGGATTSRNLAPLCRLHHRLKTHGFWTYRRLTMTSFEWTSPMGRVYLSDLTHKRRRTH</sequence>
<dbReference type="CDD" id="cd00085">
    <property type="entry name" value="HNHc"/>
    <property type="match status" value="1"/>
</dbReference>
<name>A0ABP8XHE0_9ACTN</name>
<dbReference type="Pfam" id="PF01844">
    <property type="entry name" value="HNH"/>
    <property type="match status" value="1"/>
</dbReference>
<protein>
    <recommendedName>
        <fullName evidence="2">HNH nuclease domain-containing protein</fullName>
    </recommendedName>
</protein>
<accession>A0ABP8XHE0</accession>
<gene>
    <name evidence="3" type="ORF">GCM10023349_27660</name>
</gene>
<feature type="domain" description="HNH nuclease" evidence="2">
    <location>
        <begin position="328"/>
        <end position="380"/>
    </location>
</feature>
<dbReference type="InterPro" id="IPR002711">
    <property type="entry name" value="HNH"/>
</dbReference>
<comment type="similarity">
    <text evidence="1">Belongs to the Rv1128c/1148c/1588c/1702c/1945/3466 family.</text>
</comment>
<evidence type="ECO:0000256" key="1">
    <source>
        <dbReference type="ARBA" id="ARBA00023450"/>
    </source>
</evidence>
<evidence type="ECO:0000313" key="3">
    <source>
        <dbReference type="EMBL" id="GAA4707610.1"/>
    </source>
</evidence>
<dbReference type="InterPro" id="IPR003615">
    <property type="entry name" value="HNH_nuc"/>
</dbReference>
<dbReference type="Pfam" id="PF02720">
    <property type="entry name" value="DUF222"/>
    <property type="match status" value="1"/>
</dbReference>
<comment type="caution">
    <text evidence="3">The sequence shown here is derived from an EMBL/GenBank/DDBJ whole genome shotgun (WGS) entry which is preliminary data.</text>
</comment>
<dbReference type="InterPro" id="IPR003870">
    <property type="entry name" value="DUF222"/>
</dbReference>